<dbReference type="Gene3D" id="3.40.50.300">
    <property type="entry name" value="P-loop containing nucleotide triphosphate hydrolases"/>
    <property type="match status" value="1"/>
</dbReference>
<reference evidence="2 3" key="1">
    <citation type="journal article" date="2013" name="ISME J.">
        <title>Comparative genomics of pathogenic lineages of Vibrio nigripulchritudo identifies virulence-associated traits.</title>
        <authorList>
            <person name="Goudenege D."/>
            <person name="Labreuche Y."/>
            <person name="Krin E."/>
            <person name="Ansquer D."/>
            <person name="Mangenot S."/>
            <person name="Calteau A."/>
            <person name="Medigue C."/>
            <person name="Mazel D."/>
            <person name="Polz M.F."/>
            <person name="Le Roux F."/>
        </authorList>
    </citation>
    <scope>NUCLEOTIDE SEQUENCE [LARGE SCALE GENOMIC DNA]</scope>
    <source>
        <strain evidence="3">SnF1</strain>
    </source>
</reference>
<dbReference type="KEGG" id="vni:VIBNI_B0813"/>
<sequence length="1422" mass="164967">MSVYIDLKRKLKEIPIEQLNEEYDFSLGWGGYGSVGWEEIIDEYRTVVLSEAGTGKTEELKHLTKKLRSKNLPAFFIRLEDLVGNFEDAFEIGSYEEFVSWMESENEGWLLLDSIDEARLSDPRDLERAIKKISKQLTTTLDRVHIVLSGRTSAWRPKSDLSLCDDNLPLNQNWTGNAKEAEKPSDNISTSDSGNSTAFKFYQLVELNREQIKKFAEEKGTPDPVKLLDDIERLDAWGFTTRPQDLIDLIEYWNVHNKLGTRMELMEGNIQRKLSERSLNRVEPNELPQLELYSKAQTLAAVSTLTQIPHIELPEGSTHFPGNSSTSILLDWNSNQVLDLLKRPIFDEAIYGAVRFHHRSVREFLAAQWVNALLSKSSSQTYIESLFFRTQYGIEVITPTLRPLLPWLVIWNENFRKRVSKIDPKVFFEGGDPSQLDVGVRKDILRDVCKGLARKEPMQLQYDFGAVKRFASQDLVEHIRTLFELYSGDEDVLGFLLQMIWTGRVKGLEKEVIKAVKSPHLDKYTHISAIRSAKVICSSEVVDTLRTYYLENNSELNREILCELVEDLEINDKNLDWLIACFKKLVPKKEYTYDRLAESLIHNLRDAETRECWFVITQIKKLLEVEPFHDTWRYQISKRYAWLLPVAAGLIDKLINFRASIALEPEVLELLQIISIAREYDISGVDEIREDFSKKIPAWSELNWALFWSSLEQTRQSVKWKVQNFKQVALYGQYWSFGLDDFDQVLWELSHRKVFDDRKIVLSLAFDLYKSSGERSAWLTKIKECLSDSAGLLEHLSLLIDPPPPSKEELEYEEQNKKWEIQRKAREDKDKKYHDDWKSWLNTNLKKITAKQIKKPGVLTNALWYLHNQTEKSGDSSSRWTSYNWPSLEREYGKDIAKYYRDGAVNFWRNHKPQIRSEGAGFNSTSGAVIFGLTGLEIEAHENKGWIASLTPKEVELACRYASFELNGFPTWLPKVFIAHPQEVSDFLWGEIEFQLKNETEDSQLYYVLDKVNWTGDWCWDSISPRILSFIKREPKNLASLETLLKIVMSSNIEADALKQLSSKKCKQLKSHTHLARWYAVWVAVDPSNAIDSLESKLSEFGGEQQEQFAMLFLTSLLGGRRTRITHERNDFRQPIYLRRLYLLMHKHIRLEDDINRCGGGVYSPALRDDAQDARELLFRELDALKGKDAFYEMQQLALSHPDPHSRKWMLEKVKNHAEADCELGPWKPRQVLDFQHTLERTPKSHIELAELAAFRLKDLKQELEEGDDSIAKTLRKVDEETEMRNFIAYILRSKSNGRYSVPQEEEMADAKRPDIRFHGNGFDAPVPVELKLAENWTGPDLAERLENQLCGDYLRDSRSNRGIFLLVLRKKKSSWELPNGKAKSFSELIIQLEQHWENISARYTNVADIQIIGIDLTRRNA</sequence>
<name>U4KIF7_9VIBR</name>
<dbReference type="SUPFAM" id="SSF52540">
    <property type="entry name" value="P-loop containing nucleoside triphosphate hydrolases"/>
    <property type="match status" value="1"/>
</dbReference>
<dbReference type="Proteomes" id="UP000016895">
    <property type="component" value="Chromosome 2"/>
</dbReference>
<dbReference type="InterPro" id="IPR027417">
    <property type="entry name" value="P-loop_NTPase"/>
</dbReference>
<organism evidence="2 3">
    <name type="scientific">Vibrio nigripulchritudo</name>
    <dbReference type="NCBI Taxonomy" id="28173"/>
    <lineage>
        <taxon>Bacteria</taxon>
        <taxon>Pseudomonadati</taxon>
        <taxon>Pseudomonadota</taxon>
        <taxon>Gammaproteobacteria</taxon>
        <taxon>Vibrionales</taxon>
        <taxon>Vibrionaceae</taxon>
        <taxon>Vibrio</taxon>
    </lineage>
</organism>
<proteinExistence type="predicted"/>
<accession>U4KIF7</accession>
<evidence type="ECO:0000313" key="3">
    <source>
        <dbReference type="Proteomes" id="UP000016895"/>
    </source>
</evidence>
<keyword evidence="3" id="KW-1185">Reference proteome</keyword>
<feature type="region of interest" description="Disordered" evidence="1">
    <location>
        <begin position="175"/>
        <end position="194"/>
    </location>
</feature>
<evidence type="ECO:0000256" key="1">
    <source>
        <dbReference type="SAM" id="MobiDB-lite"/>
    </source>
</evidence>
<evidence type="ECO:0000313" key="2">
    <source>
        <dbReference type="EMBL" id="CCO60600.1"/>
    </source>
</evidence>
<dbReference type="EMBL" id="FO203527">
    <property type="protein sequence ID" value="CCO60600.1"/>
    <property type="molecule type" value="Genomic_DNA"/>
</dbReference>
<gene>
    <name evidence="2" type="ORF">VIBNI_B0813</name>
</gene>
<protein>
    <submittedName>
        <fullName evidence="2">Uncharacterized protein</fullName>
    </submittedName>
</protein>
<dbReference type="PATRIC" id="fig|1260221.3.peg.4447"/>